<protein>
    <submittedName>
        <fullName evidence="1">Uncharacterized protein</fullName>
    </submittedName>
</protein>
<dbReference type="OrthoDB" id="1305878at2759"/>
<evidence type="ECO:0000313" key="2">
    <source>
        <dbReference type="Proteomes" id="UP000054653"/>
    </source>
</evidence>
<reference evidence="1 2" key="1">
    <citation type="submission" date="2015-01" db="EMBL/GenBank/DDBJ databases">
        <title>Evolution of Trichinella species and genotypes.</title>
        <authorList>
            <person name="Korhonen P.K."/>
            <person name="Edoardo P."/>
            <person name="Giuseppe L.R."/>
            <person name="Gasser R.B."/>
        </authorList>
    </citation>
    <scope>NUCLEOTIDE SEQUENCE [LARGE SCALE GENOMIC DNA]</scope>
    <source>
        <strain evidence="1">ISS120</strain>
    </source>
</reference>
<proteinExistence type="predicted"/>
<organism evidence="1 2">
    <name type="scientific">Trichinella britovi</name>
    <name type="common">Parasitic roundworm</name>
    <dbReference type="NCBI Taxonomy" id="45882"/>
    <lineage>
        <taxon>Eukaryota</taxon>
        <taxon>Metazoa</taxon>
        <taxon>Ecdysozoa</taxon>
        <taxon>Nematoda</taxon>
        <taxon>Enoplea</taxon>
        <taxon>Dorylaimia</taxon>
        <taxon>Trichinellida</taxon>
        <taxon>Trichinellidae</taxon>
        <taxon>Trichinella</taxon>
    </lineage>
</organism>
<dbReference type="AlphaFoldDB" id="A0A0V1CXU1"/>
<dbReference type="Proteomes" id="UP000054653">
    <property type="component" value="Unassembled WGS sequence"/>
</dbReference>
<comment type="caution">
    <text evidence="1">The sequence shown here is derived from an EMBL/GenBank/DDBJ whole genome shotgun (WGS) entry which is preliminary data.</text>
</comment>
<gene>
    <name evidence="1" type="ORF">T03_9637</name>
</gene>
<evidence type="ECO:0000313" key="1">
    <source>
        <dbReference type="EMBL" id="KRY53934.1"/>
    </source>
</evidence>
<sequence>LESISYLKLCAIRNLLASVKARIVQNEEYKKIHALFASLIGEYGVGSMDTNCMDISCHNNCYNGAALGFLSLVWHRLLCHFGCNIYNFQYNRSHNRMLFPNRLNELERLRHLVHLVDIDLLLLYGSRHHHRRNNHTGMGDGGCRVGFSGSKHAKPSTVAQHFLCPGQSSSESHIFRLRPSNLFPYEMLGHDPAFVDTGQPICVLQHLRSPGQSESHLHLSTESPARAKKCENLRLFICHWRRTLSECTGKLAYCFIPTLQTGLLNAYLLISRLNSHPNGNGTTIHTKYVEKRLDAKNITFTLSMNTVSLSSRNAQESAFHFCVCLHVNEVVLLVLAITCTVSMPACTHHLRIVNCTKYFTEGEKSADLDEA</sequence>
<accession>A0A0V1CXU1</accession>
<dbReference type="EMBL" id="JYDI01000077">
    <property type="protein sequence ID" value="KRY53934.1"/>
    <property type="molecule type" value="Genomic_DNA"/>
</dbReference>
<name>A0A0V1CXU1_TRIBR</name>
<keyword evidence="2" id="KW-1185">Reference proteome</keyword>
<feature type="non-terminal residue" evidence="1">
    <location>
        <position position="1"/>
    </location>
</feature>